<gene>
    <name evidence="1" type="ORF">IAB12_03640</name>
</gene>
<dbReference type="AlphaFoldDB" id="A0A9D1PU06"/>
<accession>A0A9D1PU06</accession>
<name>A0A9D1PU06_9SPIO</name>
<dbReference type="InterPro" id="IPR036086">
    <property type="entry name" value="ParB/Sulfiredoxin_sf"/>
</dbReference>
<reference evidence="1" key="1">
    <citation type="journal article" date="2021" name="PeerJ">
        <title>Extensive microbial diversity within the chicken gut microbiome revealed by metagenomics and culture.</title>
        <authorList>
            <person name="Gilroy R."/>
            <person name="Ravi A."/>
            <person name="Getino M."/>
            <person name="Pursley I."/>
            <person name="Horton D.L."/>
            <person name="Alikhan N.F."/>
            <person name="Baker D."/>
            <person name="Gharbi K."/>
            <person name="Hall N."/>
            <person name="Watson M."/>
            <person name="Adriaenssens E.M."/>
            <person name="Foster-Nyarko E."/>
            <person name="Jarju S."/>
            <person name="Secka A."/>
            <person name="Antonio M."/>
            <person name="Oren A."/>
            <person name="Chaudhuri R.R."/>
            <person name="La Ragione R."/>
            <person name="Hildebrand F."/>
            <person name="Pallen M.J."/>
        </authorList>
    </citation>
    <scope>NUCLEOTIDE SEQUENCE</scope>
    <source>
        <strain evidence="1">Gambia11-129</strain>
    </source>
</reference>
<comment type="caution">
    <text evidence="1">The sequence shown here is derived from an EMBL/GenBank/DDBJ whole genome shotgun (WGS) entry which is preliminary data.</text>
</comment>
<organism evidence="1 2">
    <name type="scientific">Candidatus Ornithospirochaeta avicola</name>
    <dbReference type="NCBI Taxonomy" id="2840896"/>
    <lineage>
        <taxon>Bacteria</taxon>
        <taxon>Pseudomonadati</taxon>
        <taxon>Spirochaetota</taxon>
        <taxon>Spirochaetia</taxon>
        <taxon>Spirochaetales</taxon>
        <taxon>Spirochaetaceae</taxon>
        <taxon>Spirochaetaceae incertae sedis</taxon>
        <taxon>Candidatus Ornithospirochaeta</taxon>
    </lineage>
</organism>
<reference evidence="1" key="2">
    <citation type="submission" date="2021-04" db="EMBL/GenBank/DDBJ databases">
        <authorList>
            <person name="Gilroy R."/>
        </authorList>
    </citation>
    <scope>NUCLEOTIDE SEQUENCE</scope>
    <source>
        <strain evidence="1">Gambia11-129</strain>
    </source>
</reference>
<dbReference type="Proteomes" id="UP000823936">
    <property type="component" value="Unassembled WGS sequence"/>
</dbReference>
<sequence>MDIAQEDFSKAKKKAKLQSLFYAITRKNPDLLSFYEVTSIIKPKSETYKGMQTIPVEKIIGSEGRYHDFSAAFYPKREMLRNRWESVDRARLSDVILPPISVFSIGGYYFVRDGNHRVSVAKAQGVEFIDAEVVELDSQIELEEGLTMKALKKRLVAYERDEFIKQYKPTFLPMSEIYFTSPGAYPEMVSHILVHKYYINQNVSKEISFEQAAVSWYKNVYKVIVDEITEHHILALFPGHTKGDMYLWLVRLWDDLKRNRKDNSVSVDEAAHIMRKRSRHGVVRRHISYFFSRFFK</sequence>
<dbReference type="SUPFAM" id="SSF110849">
    <property type="entry name" value="ParB/Sulfiredoxin"/>
    <property type="match status" value="1"/>
</dbReference>
<protein>
    <submittedName>
        <fullName evidence="1">Transcriptional regulator</fullName>
    </submittedName>
</protein>
<evidence type="ECO:0000313" key="1">
    <source>
        <dbReference type="EMBL" id="HIV98859.1"/>
    </source>
</evidence>
<evidence type="ECO:0000313" key="2">
    <source>
        <dbReference type="Proteomes" id="UP000823936"/>
    </source>
</evidence>
<proteinExistence type="predicted"/>
<dbReference type="EMBL" id="DXHU01000015">
    <property type="protein sequence ID" value="HIV98859.1"/>
    <property type="molecule type" value="Genomic_DNA"/>
</dbReference>